<reference evidence="2 3" key="1">
    <citation type="submission" date="2023-07" db="EMBL/GenBank/DDBJ databases">
        <authorList>
            <person name="Kim M.K."/>
        </authorList>
    </citation>
    <scope>NUCLEOTIDE SEQUENCE [LARGE SCALE GENOMIC DNA]</scope>
    <source>
        <strain evidence="2 3">KR1UV-12</strain>
    </source>
</reference>
<evidence type="ECO:0000256" key="1">
    <source>
        <dbReference type="SAM" id="MobiDB-lite"/>
    </source>
</evidence>
<organism evidence="2 3">
    <name type="scientific">Sphingomonas aurea</name>
    <dbReference type="NCBI Taxonomy" id="3063994"/>
    <lineage>
        <taxon>Bacteria</taxon>
        <taxon>Pseudomonadati</taxon>
        <taxon>Pseudomonadota</taxon>
        <taxon>Alphaproteobacteria</taxon>
        <taxon>Sphingomonadales</taxon>
        <taxon>Sphingomonadaceae</taxon>
        <taxon>Sphingomonas</taxon>
    </lineage>
</organism>
<dbReference type="Proteomes" id="UP001230685">
    <property type="component" value="Unassembled WGS sequence"/>
</dbReference>
<dbReference type="EMBL" id="JAUUDS010000004">
    <property type="protein sequence ID" value="MDP1027634.1"/>
    <property type="molecule type" value="Genomic_DNA"/>
</dbReference>
<evidence type="ECO:0000313" key="2">
    <source>
        <dbReference type="EMBL" id="MDP1027634.1"/>
    </source>
</evidence>
<protein>
    <submittedName>
        <fullName evidence="2">Uncharacterized protein</fullName>
    </submittedName>
</protein>
<keyword evidence="3" id="KW-1185">Reference proteome</keyword>
<evidence type="ECO:0000313" key="3">
    <source>
        <dbReference type="Proteomes" id="UP001230685"/>
    </source>
</evidence>
<name>A0ABT9EL20_9SPHN</name>
<accession>A0ABT9EL20</accession>
<proteinExistence type="predicted"/>
<sequence length="118" mass="12050">MATKQKPARRSRSAKPAAKPARSKTFGVNLLTAGAAAIGLGATAVAILFARRGARANPAEHAAPDLALDQPRPGAQDRAPDAFRPDPTAPVPASLRESLRPATGPAPSLAADRGTTIQ</sequence>
<dbReference type="RefSeq" id="WP_305173343.1">
    <property type="nucleotide sequence ID" value="NZ_JAUUDS010000004.1"/>
</dbReference>
<gene>
    <name evidence="2" type="ORF">Q5H91_10450</name>
</gene>
<feature type="compositionally biased region" description="Basic residues" evidence="1">
    <location>
        <begin position="1"/>
        <end position="13"/>
    </location>
</feature>
<feature type="region of interest" description="Disordered" evidence="1">
    <location>
        <begin position="1"/>
        <end position="24"/>
    </location>
</feature>
<feature type="compositionally biased region" description="Low complexity" evidence="1">
    <location>
        <begin position="14"/>
        <end position="24"/>
    </location>
</feature>
<comment type="caution">
    <text evidence="2">The sequence shown here is derived from an EMBL/GenBank/DDBJ whole genome shotgun (WGS) entry which is preliminary data.</text>
</comment>
<feature type="region of interest" description="Disordered" evidence="1">
    <location>
        <begin position="55"/>
        <end position="118"/>
    </location>
</feature>